<accession>A0ABD1UNL1</accession>
<feature type="compositionally biased region" description="Polar residues" evidence="1">
    <location>
        <begin position="174"/>
        <end position="188"/>
    </location>
</feature>
<keyword evidence="2" id="KW-0695">RNA-directed DNA polymerase</keyword>
<evidence type="ECO:0000256" key="1">
    <source>
        <dbReference type="SAM" id="MobiDB-lite"/>
    </source>
</evidence>
<dbReference type="GO" id="GO:0003964">
    <property type="term" value="F:RNA-directed DNA polymerase activity"/>
    <property type="evidence" value="ECO:0007669"/>
    <property type="project" value="UniProtKB-KW"/>
</dbReference>
<evidence type="ECO:0000313" key="3">
    <source>
        <dbReference type="Proteomes" id="UP001604336"/>
    </source>
</evidence>
<dbReference type="EMBL" id="JBFOLK010000003">
    <property type="protein sequence ID" value="KAL2526629.1"/>
    <property type="molecule type" value="Genomic_DNA"/>
</dbReference>
<feature type="region of interest" description="Disordered" evidence="1">
    <location>
        <begin position="154"/>
        <end position="188"/>
    </location>
</feature>
<dbReference type="AlphaFoldDB" id="A0ABD1UNL1"/>
<evidence type="ECO:0000313" key="2">
    <source>
        <dbReference type="EMBL" id="KAL2526629.1"/>
    </source>
</evidence>
<feature type="compositionally biased region" description="Basic and acidic residues" evidence="1">
    <location>
        <begin position="154"/>
        <end position="172"/>
    </location>
</feature>
<comment type="caution">
    <text evidence="2">The sequence shown here is derived from an EMBL/GenBank/DDBJ whole genome shotgun (WGS) entry which is preliminary data.</text>
</comment>
<keyword evidence="2" id="KW-0808">Transferase</keyword>
<keyword evidence="3" id="KW-1185">Reference proteome</keyword>
<sequence>MLECYEDVDDENFPFTNYMKAMKVSANFRMPLMDKYNGRGYPTYHINIYKTKLQGQSPAVMCRNFHTTLTSDAKRWYNELKLRNIKMKSYFKRFSNVINKIETVTDDKALDALVTELHLRTPFWRDVQNSQPKTYSQLVDLIQCKIRSEETIENKKRAEKDKRTAIEGRDDAIQNPSSTVFRESAPQR</sequence>
<protein>
    <submittedName>
        <fullName evidence="2">Reverse transcriptase</fullName>
    </submittedName>
</protein>
<keyword evidence="2" id="KW-0548">Nucleotidyltransferase</keyword>
<name>A0ABD1UNL1_9LAMI</name>
<organism evidence="2 3">
    <name type="scientific">Abeliophyllum distichum</name>
    <dbReference type="NCBI Taxonomy" id="126358"/>
    <lineage>
        <taxon>Eukaryota</taxon>
        <taxon>Viridiplantae</taxon>
        <taxon>Streptophyta</taxon>
        <taxon>Embryophyta</taxon>
        <taxon>Tracheophyta</taxon>
        <taxon>Spermatophyta</taxon>
        <taxon>Magnoliopsida</taxon>
        <taxon>eudicotyledons</taxon>
        <taxon>Gunneridae</taxon>
        <taxon>Pentapetalae</taxon>
        <taxon>asterids</taxon>
        <taxon>lamiids</taxon>
        <taxon>Lamiales</taxon>
        <taxon>Oleaceae</taxon>
        <taxon>Forsythieae</taxon>
        <taxon>Abeliophyllum</taxon>
    </lineage>
</organism>
<proteinExistence type="predicted"/>
<reference evidence="3" key="1">
    <citation type="submission" date="2024-07" db="EMBL/GenBank/DDBJ databases">
        <title>Two chromosome-level genome assemblies of Korean endemic species Abeliophyllum distichum and Forsythia ovata (Oleaceae).</title>
        <authorList>
            <person name="Jang H."/>
        </authorList>
    </citation>
    <scope>NUCLEOTIDE SEQUENCE [LARGE SCALE GENOMIC DNA]</scope>
</reference>
<dbReference type="Proteomes" id="UP001604336">
    <property type="component" value="Unassembled WGS sequence"/>
</dbReference>
<gene>
    <name evidence="2" type="ORF">Adt_11683</name>
</gene>